<evidence type="ECO:0008006" key="3">
    <source>
        <dbReference type="Google" id="ProtNLM"/>
    </source>
</evidence>
<proteinExistence type="predicted"/>
<keyword evidence="2" id="KW-1185">Reference proteome</keyword>
<dbReference type="EMBL" id="FZPD01000003">
    <property type="protein sequence ID" value="SNT04636.1"/>
    <property type="molecule type" value="Genomic_DNA"/>
</dbReference>
<accession>A0A239JF26</accession>
<sequence>MAGYSKNPLWKKLNIKEGYTCYLFNSPENYFDLLEETPVNTQWDDELHSVPYDFQHVFVKELEVMEAHWNKWKQALKKGGTMWVSWPKGTSSITTNLNGNIVREFGLKGGLVDVKVCAVDEDWSGLKFMYRKKDR</sequence>
<organism evidence="1 2">
    <name type="scientific">Ekhidna lutea</name>
    <dbReference type="NCBI Taxonomy" id="447679"/>
    <lineage>
        <taxon>Bacteria</taxon>
        <taxon>Pseudomonadati</taxon>
        <taxon>Bacteroidota</taxon>
        <taxon>Cytophagia</taxon>
        <taxon>Cytophagales</taxon>
        <taxon>Reichenbachiellaceae</taxon>
        <taxon>Ekhidna</taxon>
    </lineage>
</organism>
<evidence type="ECO:0000313" key="1">
    <source>
        <dbReference type="EMBL" id="SNT04636.1"/>
    </source>
</evidence>
<gene>
    <name evidence="1" type="ORF">SAMN05421640_2148</name>
</gene>
<protein>
    <recommendedName>
        <fullName evidence="3">DUF3052 domain-containing protein</fullName>
    </recommendedName>
</protein>
<dbReference type="OrthoDB" id="9800461at2"/>
<dbReference type="Proteomes" id="UP000198393">
    <property type="component" value="Unassembled WGS sequence"/>
</dbReference>
<name>A0A239JF26_EKHLU</name>
<dbReference type="RefSeq" id="WP_089356858.1">
    <property type="nucleotide sequence ID" value="NZ_FZPD01000003.1"/>
</dbReference>
<reference evidence="1 2" key="1">
    <citation type="submission" date="2017-06" db="EMBL/GenBank/DDBJ databases">
        <authorList>
            <person name="Kim H.J."/>
            <person name="Triplett B.A."/>
        </authorList>
    </citation>
    <scope>NUCLEOTIDE SEQUENCE [LARGE SCALE GENOMIC DNA]</scope>
    <source>
        <strain evidence="1 2">DSM 19307</strain>
    </source>
</reference>
<evidence type="ECO:0000313" key="2">
    <source>
        <dbReference type="Proteomes" id="UP000198393"/>
    </source>
</evidence>
<dbReference type="AlphaFoldDB" id="A0A239JF26"/>